<feature type="domain" description="F-box" evidence="1">
    <location>
        <begin position="44"/>
        <end position="99"/>
    </location>
</feature>
<proteinExistence type="predicted"/>
<evidence type="ECO:0000313" key="3">
    <source>
        <dbReference type="Proteomes" id="UP001150266"/>
    </source>
</evidence>
<organism evidence="2 3">
    <name type="scientific">Lentinula aciculospora</name>
    <dbReference type="NCBI Taxonomy" id="153920"/>
    <lineage>
        <taxon>Eukaryota</taxon>
        <taxon>Fungi</taxon>
        <taxon>Dikarya</taxon>
        <taxon>Basidiomycota</taxon>
        <taxon>Agaricomycotina</taxon>
        <taxon>Agaricomycetes</taxon>
        <taxon>Agaricomycetidae</taxon>
        <taxon>Agaricales</taxon>
        <taxon>Marasmiineae</taxon>
        <taxon>Omphalotaceae</taxon>
        <taxon>Lentinula</taxon>
    </lineage>
</organism>
<dbReference type="Pfam" id="PF12937">
    <property type="entry name" value="F-box-like"/>
    <property type="match status" value="1"/>
</dbReference>
<dbReference type="EMBL" id="JAOTPV010000014">
    <property type="protein sequence ID" value="KAJ4475670.1"/>
    <property type="molecule type" value="Genomic_DNA"/>
</dbReference>
<comment type="caution">
    <text evidence="2">The sequence shown here is derived from an EMBL/GenBank/DDBJ whole genome shotgun (WGS) entry which is preliminary data.</text>
</comment>
<dbReference type="Gene3D" id="1.20.1280.50">
    <property type="match status" value="1"/>
</dbReference>
<dbReference type="OrthoDB" id="3246221at2759"/>
<evidence type="ECO:0000259" key="1">
    <source>
        <dbReference type="Pfam" id="PF12937"/>
    </source>
</evidence>
<sequence>MVWLEYKCFEIGYFPPILSIPSLPFDPNRNHPFQAMFYMKSSTILALPNEIQLKIFYALHNSKETQISKQDHLRAVSQVCNRWRELTLCTSIFWTYIFITESSVDLRTPFDDPYTVDRTHVFRIVPWVYTLLYRSGLQPIDVCINLQSEHFDPALSEAQNQANFPWCAGHAIILSRLLVAQAARIRTVDILSEVWQPMQYLVEGLVGVPMPVLQTWSVTRDNPQWGHQLSSDLEMDSSMFAMECPFGIKPSADLSVEMYPKLHGLILQGVPQNWSQLIPRNLVELDLEYIPVDCRPTYEELKVILLGNQFSLQSLTLWAAAPPVGGYDTITLHNLKTLSLGFSFFDAAISLTTYLEVPSLINLEIYDMSHQNSSNFGDGHSVMTAMCLLEDFYLHMIDRWPLRQITQLTLRSPFFKVSDYDDLVDAFARQQEDDVPIPVLLKLLLHCLSLNVFHLIDPDIASLRSLVTVSPMDHQNFPVHILPCASLNLLHIEIMPGQSLPLDKLLQPNAYWGGGKIDLPLRAVDTVQLDVPFGCKSTLWSFLGVLNSTQEMLHTNDRRGDSGDYGALQASDTIDF</sequence>
<accession>A0A9W9A7S8</accession>
<evidence type="ECO:0000313" key="2">
    <source>
        <dbReference type="EMBL" id="KAJ4475670.1"/>
    </source>
</evidence>
<dbReference type="AlphaFoldDB" id="A0A9W9A7S8"/>
<dbReference type="SUPFAM" id="SSF81383">
    <property type="entry name" value="F-box domain"/>
    <property type="match status" value="1"/>
</dbReference>
<gene>
    <name evidence="2" type="ORF">J3R30DRAFT_580189</name>
</gene>
<keyword evidence="3" id="KW-1185">Reference proteome</keyword>
<dbReference type="Proteomes" id="UP001150266">
    <property type="component" value="Unassembled WGS sequence"/>
</dbReference>
<dbReference type="InterPro" id="IPR036047">
    <property type="entry name" value="F-box-like_dom_sf"/>
</dbReference>
<reference evidence="2" key="1">
    <citation type="submission" date="2022-08" db="EMBL/GenBank/DDBJ databases">
        <title>A Global Phylogenomic Analysis of the Shiitake Genus Lentinula.</title>
        <authorList>
            <consortium name="DOE Joint Genome Institute"/>
            <person name="Sierra-Patev S."/>
            <person name="Min B."/>
            <person name="Naranjo-Ortiz M."/>
            <person name="Looney B."/>
            <person name="Konkel Z."/>
            <person name="Slot J.C."/>
            <person name="Sakamoto Y."/>
            <person name="Steenwyk J.L."/>
            <person name="Rokas A."/>
            <person name="Carro J."/>
            <person name="Camarero S."/>
            <person name="Ferreira P."/>
            <person name="Molpeceres G."/>
            <person name="Ruiz-Duenas F.J."/>
            <person name="Serrano A."/>
            <person name="Henrissat B."/>
            <person name="Drula E."/>
            <person name="Hughes K.W."/>
            <person name="Mata J.L."/>
            <person name="Ishikawa N.K."/>
            <person name="Vargas-Isla R."/>
            <person name="Ushijima S."/>
            <person name="Smith C.A."/>
            <person name="Ahrendt S."/>
            <person name="Andreopoulos W."/>
            <person name="He G."/>
            <person name="Labutti K."/>
            <person name="Lipzen A."/>
            <person name="Ng V."/>
            <person name="Riley R."/>
            <person name="Sandor L."/>
            <person name="Barry K."/>
            <person name="Martinez A.T."/>
            <person name="Xiao Y."/>
            <person name="Gibbons J.G."/>
            <person name="Terashima K."/>
            <person name="Grigoriev I.V."/>
            <person name="Hibbett D.S."/>
        </authorList>
    </citation>
    <scope>NUCLEOTIDE SEQUENCE</scope>
    <source>
        <strain evidence="2">JLM2183</strain>
    </source>
</reference>
<dbReference type="InterPro" id="IPR001810">
    <property type="entry name" value="F-box_dom"/>
</dbReference>
<protein>
    <recommendedName>
        <fullName evidence="1">F-box domain-containing protein</fullName>
    </recommendedName>
</protein>
<name>A0A9W9A7S8_9AGAR</name>